<keyword evidence="1" id="KW-0732">Signal</keyword>
<organism evidence="2">
    <name type="scientific">Oryza brachyantha</name>
    <name type="common">malo sina</name>
    <dbReference type="NCBI Taxonomy" id="4533"/>
    <lineage>
        <taxon>Eukaryota</taxon>
        <taxon>Viridiplantae</taxon>
        <taxon>Streptophyta</taxon>
        <taxon>Embryophyta</taxon>
        <taxon>Tracheophyta</taxon>
        <taxon>Spermatophyta</taxon>
        <taxon>Magnoliopsida</taxon>
        <taxon>Liliopsida</taxon>
        <taxon>Poales</taxon>
        <taxon>Poaceae</taxon>
        <taxon>BOP clade</taxon>
        <taxon>Oryzoideae</taxon>
        <taxon>Oryzeae</taxon>
        <taxon>Oryzinae</taxon>
        <taxon>Oryza</taxon>
    </lineage>
</organism>
<name>J3N799_ORYBR</name>
<dbReference type="AlphaFoldDB" id="J3N799"/>
<proteinExistence type="predicted"/>
<evidence type="ECO:0000313" key="2">
    <source>
        <dbReference type="EnsemblPlants" id="OB11G16850.1"/>
    </source>
</evidence>
<dbReference type="OMA" id="TIDPLWC"/>
<sequence>MAAAVLMLALLAAPSPAAAAEEDGRLPQGLAKRRSLLQAPLLPAAAPCFAFPSCGTPCEAPCFKVCFTRCVFFLNLAPAVCQRQCFTIDPLWCGN</sequence>
<dbReference type="EnsemblPlants" id="OB11G16850.1">
    <property type="protein sequence ID" value="OB11G16850.1"/>
    <property type="gene ID" value="OB11G16850"/>
</dbReference>
<feature type="signal peptide" evidence="1">
    <location>
        <begin position="1"/>
        <end position="19"/>
    </location>
</feature>
<reference evidence="2" key="2">
    <citation type="submission" date="2013-04" db="UniProtKB">
        <authorList>
            <consortium name="EnsemblPlants"/>
        </authorList>
    </citation>
    <scope>IDENTIFICATION</scope>
</reference>
<feature type="chain" id="PRO_5003774869" evidence="1">
    <location>
        <begin position="20"/>
        <end position="95"/>
    </location>
</feature>
<protein>
    <submittedName>
        <fullName evidence="2">Uncharacterized protein</fullName>
    </submittedName>
</protein>
<dbReference type="Proteomes" id="UP000006038">
    <property type="component" value="Chromosome 11"/>
</dbReference>
<dbReference type="Gramene" id="OB11G16850.1">
    <property type="protein sequence ID" value="OB11G16850.1"/>
    <property type="gene ID" value="OB11G16850"/>
</dbReference>
<accession>J3N799</accession>
<evidence type="ECO:0000313" key="3">
    <source>
        <dbReference type="Proteomes" id="UP000006038"/>
    </source>
</evidence>
<evidence type="ECO:0000256" key="1">
    <source>
        <dbReference type="SAM" id="SignalP"/>
    </source>
</evidence>
<dbReference type="HOGENOM" id="CLU_2487286_0_0_1"/>
<reference evidence="2" key="1">
    <citation type="journal article" date="2013" name="Nat. Commun.">
        <title>Whole-genome sequencing of Oryza brachyantha reveals mechanisms underlying Oryza genome evolution.</title>
        <authorList>
            <person name="Chen J."/>
            <person name="Huang Q."/>
            <person name="Gao D."/>
            <person name="Wang J."/>
            <person name="Lang Y."/>
            <person name="Liu T."/>
            <person name="Li B."/>
            <person name="Bai Z."/>
            <person name="Luis Goicoechea J."/>
            <person name="Liang C."/>
            <person name="Chen C."/>
            <person name="Zhang W."/>
            <person name="Sun S."/>
            <person name="Liao Y."/>
            <person name="Zhang X."/>
            <person name="Yang L."/>
            <person name="Song C."/>
            <person name="Wang M."/>
            <person name="Shi J."/>
            <person name="Liu G."/>
            <person name="Liu J."/>
            <person name="Zhou H."/>
            <person name="Zhou W."/>
            <person name="Yu Q."/>
            <person name="An N."/>
            <person name="Chen Y."/>
            <person name="Cai Q."/>
            <person name="Wang B."/>
            <person name="Liu B."/>
            <person name="Min J."/>
            <person name="Huang Y."/>
            <person name="Wu H."/>
            <person name="Li Z."/>
            <person name="Zhang Y."/>
            <person name="Yin Y."/>
            <person name="Song W."/>
            <person name="Jiang J."/>
            <person name="Jackson S.A."/>
            <person name="Wing R.A."/>
            <person name="Wang J."/>
            <person name="Chen M."/>
        </authorList>
    </citation>
    <scope>NUCLEOTIDE SEQUENCE [LARGE SCALE GENOMIC DNA]</scope>
    <source>
        <strain evidence="2">cv. IRGC 101232</strain>
    </source>
</reference>
<keyword evidence="3" id="KW-1185">Reference proteome</keyword>